<evidence type="ECO:0000256" key="1">
    <source>
        <dbReference type="ARBA" id="ARBA00004141"/>
    </source>
</evidence>
<evidence type="ECO:0000256" key="6">
    <source>
        <dbReference type="ARBA" id="ARBA00023136"/>
    </source>
</evidence>
<dbReference type="SUPFAM" id="SSF81338">
    <property type="entry name" value="Aquaporin-like"/>
    <property type="match status" value="1"/>
</dbReference>
<evidence type="ECO:0000256" key="3">
    <source>
        <dbReference type="ARBA" id="ARBA00022448"/>
    </source>
</evidence>
<dbReference type="KEGG" id="acm:AciX9_1661"/>
<evidence type="ECO:0000256" key="8">
    <source>
        <dbReference type="SAM" id="Phobius"/>
    </source>
</evidence>
<dbReference type="InterPro" id="IPR022357">
    <property type="entry name" value="MIP_CS"/>
</dbReference>
<feature type="transmembrane region" description="Helical" evidence="8">
    <location>
        <begin position="171"/>
        <end position="192"/>
    </location>
</feature>
<comment type="subcellular location">
    <subcellularLocation>
        <location evidence="1">Membrane</location>
        <topology evidence="1">Multi-pass membrane protein</topology>
    </subcellularLocation>
</comment>
<protein>
    <submittedName>
        <fullName evidence="9">Major intrinsic protein</fullName>
    </submittedName>
</protein>
<feature type="transmembrane region" description="Helical" evidence="8">
    <location>
        <begin position="137"/>
        <end position="159"/>
    </location>
</feature>
<organism evidence="10">
    <name type="scientific">Granulicella tundricola (strain ATCC BAA-1859 / DSM 23138 / MP5ACTX9)</name>
    <dbReference type="NCBI Taxonomy" id="1198114"/>
    <lineage>
        <taxon>Bacteria</taxon>
        <taxon>Pseudomonadati</taxon>
        <taxon>Acidobacteriota</taxon>
        <taxon>Terriglobia</taxon>
        <taxon>Terriglobales</taxon>
        <taxon>Acidobacteriaceae</taxon>
        <taxon>Granulicella</taxon>
    </lineage>
</organism>
<name>E8WY84_GRATM</name>
<evidence type="ECO:0000256" key="5">
    <source>
        <dbReference type="ARBA" id="ARBA00022989"/>
    </source>
</evidence>
<sequence>MIRGPLLGEFMGTFIMMLLGDGVVAGVLLKRTKAEGSGWMAITTAWGFAVLCGIFTANLFGSPDAHLNPAITLALAVQTGSFARFLPYLLAQVSGAFVAAVVVWLFYLPHWKITEDQSAKLGVFCTAPAIRSYGSNLFSEIVATFVLVLVVGSISSKLVLSTGAAAGLSPFLVGCLVWALGLSLGATTGYAINPARDFGPRLAHAVLPIAGKGHSDWAYSWVPVLGPLLGASLAGGVLRLIGA</sequence>
<proteinExistence type="inferred from homology"/>
<keyword evidence="6 8" id="KW-0472">Membrane</keyword>
<dbReference type="RefSeq" id="WP_013580030.1">
    <property type="nucleotide sequence ID" value="NC_015064.1"/>
</dbReference>
<feature type="transmembrane region" description="Helical" evidence="8">
    <location>
        <begin position="6"/>
        <end position="29"/>
    </location>
</feature>
<keyword evidence="10" id="KW-1185">Reference proteome</keyword>
<dbReference type="GO" id="GO:0005886">
    <property type="term" value="C:plasma membrane"/>
    <property type="evidence" value="ECO:0007669"/>
    <property type="project" value="TreeGrafter"/>
</dbReference>
<reference evidence="10" key="1">
    <citation type="submission" date="2011-01" db="EMBL/GenBank/DDBJ databases">
        <title>Complete sequence of chromosome of Acidobacterium sp. MP5ACTX9.</title>
        <authorList>
            <consortium name="US DOE Joint Genome Institute"/>
            <person name="Lucas S."/>
            <person name="Copeland A."/>
            <person name="Lapidus A."/>
            <person name="Cheng J.-F."/>
            <person name="Goodwin L."/>
            <person name="Pitluck S."/>
            <person name="Teshima H."/>
            <person name="Detter J.C."/>
            <person name="Han C."/>
            <person name="Tapia R."/>
            <person name="Land M."/>
            <person name="Hauser L."/>
            <person name="Kyrpides N."/>
            <person name="Ivanova N."/>
            <person name="Ovchinnikova G."/>
            <person name="Pagani I."/>
            <person name="Rawat S.R."/>
            <person name="Mannisto M."/>
            <person name="Haggblom M.M."/>
            <person name="Woyke T."/>
        </authorList>
    </citation>
    <scope>NUCLEOTIDE SEQUENCE [LARGE SCALE GENOMIC DNA]</scope>
    <source>
        <strain evidence="10">MP5ACTX9</strain>
    </source>
</reference>
<evidence type="ECO:0000256" key="7">
    <source>
        <dbReference type="RuleBase" id="RU000477"/>
    </source>
</evidence>
<dbReference type="HOGENOM" id="CLU_020019_9_2_0"/>
<dbReference type="PaxDb" id="1198114-AciX9_1661"/>
<dbReference type="STRING" id="1198114.AciX9_1661"/>
<dbReference type="PANTHER" id="PTHR43829:SF9">
    <property type="entry name" value="AQUAPORIN-9"/>
    <property type="match status" value="1"/>
</dbReference>
<keyword evidence="3 7" id="KW-0813">Transport</keyword>
<dbReference type="PANTHER" id="PTHR43829">
    <property type="entry name" value="AQUAPORIN OR AQUAGLYCEROPORIN RELATED"/>
    <property type="match status" value="1"/>
</dbReference>
<evidence type="ECO:0000313" key="9">
    <source>
        <dbReference type="EMBL" id="ADW68711.1"/>
    </source>
</evidence>
<dbReference type="Pfam" id="PF00230">
    <property type="entry name" value="MIP"/>
    <property type="match status" value="1"/>
</dbReference>
<dbReference type="PRINTS" id="PR00783">
    <property type="entry name" value="MINTRINSICP"/>
</dbReference>
<dbReference type="InterPro" id="IPR000425">
    <property type="entry name" value="MIP"/>
</dbReference>
<dbReference type="Gene3D" id="1.20.1080.10">
    <property type="entry name" value="Glycerol uptake facilitator protein"/>
    <property type="match status" value="1"/>
</dbReference>
<evidence type="ECO:0000256" key="2">
    <source>
        <dbReference type="ARBA" id="ARBA00006175"/>
    </source>
</evidence>
<feature type="transmembrane region" description="Helical" evidence="8">
    <location>
        <begin position="85"/>
        <end position="108"/>
    </location>
</feature>
<comment type="similarity">
    <text evidence="2 7">Belongs to the MIP/aquaporin (TC 1.A.8) family.</text>
</comment>
<dbReference type="AlphaFoldDB" id="E8WY84"/>
<evidence type="ECO:0000256" key="4">
    <source>
        <dbReference type="ARBA" id="ARBA00022692"/>
    </source>
</evidence>
<dbReference type="InterPro" id="IPR050363">
    <property type="entry name" value="MIP/Aquaporin"/>
</dbReference>
<keyword evidence="4 7" id="KW-0812">Transmembrane</keyword>
<feature type="transmembrane region" description="Helical" evidence="8">
    <location>
        <begin position="41"/>
        <end position="60"/>
    </location>
</feature>
<dbReference type="EMBL" id="CP002480">
    <property type="protein sequence ID" value="ADW68711.1"/>
    <property type="molecule type" value="Genomic_DNA"/>
</dbReference>
<dbReference type="GO" id="GO:0015254">
    <property type="term" value="F:glycerol channel activity"/>
    <property type="evidence" value="ECO:0007669"/>
    <property type="project" value="TreeGrafter"/>
</dbReference>
<dbReference type="Proteomes" id="UP000000343">
    <property type="component" value="Chromosome"/>
</dbReference>
<keyword evidence="5 8" id="KW-1133">Transmembrane helix</keyword>
<dbReference type="PROSITE" id="PS00221">
    <property type="entry name" value="MIP"/>
    <property type="match status" value="1"/>
</dbReference>
<accession>E8WY84</accession>
<gene>
    <name evidence="9" type="ordered locus">AciX9_1661</name>
</gene>
<dbReference type="eggNOG" id="COG0580">
    <property type="taxonomic scope" value="Bacteria"/>
</dbReference>
<dbReference type="InterPro" id="IPR023271">
    <property type="entry name" value="Aquaporin-like"/>
</dbReference>
<evidence type="ECO:0000313" key="10">
    <source>
        <dbReference type="Proteomes" id="UP000000343"/>
    </source>
</evidence>